<feature type="active site" description="Proton donor/acceptor" evidence="1">
    <location>
        <position position="84"/>
    </location>
</feature>
<dbReference type="Pfam" id="PF00300">
    <property type="entry name" value="His_Phos_1"/>
    <property type="match status" value="1"/>
</dbReference>
<dbReference type="InterPro" id="IPR022492">
    <property type="entry name" value="Phosphomutase_MSMEG4193_put"/>
</dbReference>
<dbReference type="InterPro" id="IPR029033">
    <property type="entry name" value="His_PPase_superfam"/>
</dbReference>
<dbReference type="GO" id="GO:0016791">
    <property type="term" value="F:phosphatase activity"/>
    <property type="evidence" value="ECO:0007669"/>
    <property type="project" value="TreeGrafter"/>
</dbReference>
<dbReference type="SMART" id="SM00855">
    <property type="entry name" value="PGAM"/>
    <property type="match status" value="1"/>
</dbReference>
<dbReference type="AlphaFoldDB" id="A0A3D9VA01"/>
<feature type="compositionally biased region" description="Basic residues" evidence="3">
    <location>
        <begin position="214"/>
        <end position="223"/>
    </location>
</feature>
<accession>A0A3D9VA01</accession>
<evidence type="ECO:0000313" key="5">
    <source>
        <dbReference type="Proteomes" id="UP000256485"/>
    </source>
</evidence>
<comment type="caution">
    <text evidence="4">The sequence shown here is derived from an EMBL/GenBank/DDBJ whole genome shotgun (WGS) entry which is preliminary data.</text>
</comment>
<feature type="binding site" evidence="2">
    <location>
        <begin position="84"/>
        <end position="87"/>
    </location>
    <ligand>
        <name>substrate</name>
    </ligand>
</feature>
<dbReference type="PANTHER" id="PTHR48100">
    <property type="entry name" value="BROAD-SPECIFICITY PHOSPHATASE YOR283W-RELATED"/>
    <property type="match status" value="1"/>
</dbReference>
<evidence type="ECO:0000256" key="1">
    <source>
        <dbReference type="PIRSR" id="PIRSR613078-1"/>
    </source>
</evidence>
<feature type="region of interest" description="Disordered" evidence="3">
    <location>
        <begin position="213"/>
        <end position="246"/>
    </location>
</feature>
<proteinExistence type="predicted"/>
<dbReference type="SUPFAM" id="SSF53254">
    <property type="entry name" value="Phosphoglycerate mutase-like"/>
    <property type="match status" value="1"/>
</dbReference>
<dbReference type="Proteomes" id="UP000256485">
    <property type="component" value="Unassembled WGS sequence"/>
</dbReference>
<protein>
    <submittedName>
        <fullName evidence="4">Putative phosphomutase (TIGR03848 family)</fullName>
    </submittedName>
</protein>
<gene>
    <name evidence="4" type="ORF">DFJ64_3814</name>
</gene>
<feature type="binding site" evidence="2">
    <location>
        <begin position="8"/>
        <end position="15"/>
    </location>
    <ligand>
        <name>substrate</name>
    </ligand>
</feature>
<evidence type="ECO:0000256" key="2">
    <source>
        <dbReference type="PIRSR" id="PIRSR613078-2"/>
    </source>
</evidence>
<dbReference type="RefSeq" id="WP_115851651.1">
    <property type="nucleotide sequence ID" value="NZ_QTUC01000001.1"/>
</dbReference>
<feature type="active site" description="Tele-phosphohistidine intermediate" evidence="1">
    <location>
        <position position="9"/>
    </location>
</feature>
<keyword evidence="5" id="KW-1185">Reference proteome</keyword>
<dbReference type="EMBL" id="QTUC01000001">
    <property type="protein sequence ID" value="REF38337.1"/>
    <property type="molecule type" value="Genomic_DNA"/>
</dbReference>
<dbReference type="OrthoDB" id="4120859at2"/>
<feature type="binding site" evidence="2">
    <location>
        <position position="59"/>
    </location>
    <ligand>
        <name>substrate</name>
    </ligand>
</feature>
<evidence type="ECO:0000256" key="3">
    <source>
        <dbReference type="SAM" id="MobiDB-lite"/>
    </source>
</evidence>
<dbReference type="Gene3D" id="3.40.50.1240">
    <property type="entry name" value="Phosphoglycerate mutase-like"/>
    <property type="match status" value="1"/>
</dbReference>
<sequence>MATLLLIRHGRTKANADGVLAGWTPGVGLDEVGREQVERLAGRLDRIPLAALVTSPLERCQQTAAAVAALDGHPPSVVDERLGEVRYGDWEGKSLKVLAKDPLWKAVQRHPSAVRFPGEGGESLRAMAERAVGAAREWDARVEADHGPDAIWAAVSHGDVIKAIVADALGLHLDQFQRIVIDPCSISVVRYTPLQTFVVRVNDTGSDLSSLVVPRRRRRRRRRGEADSDAVVGGGAGAGGAGRSRE</sequence>
<organism evidence="4 5">
    <name type="scientific">Thermasporomyces composti</name>
    <dbReference type="NCBI Taxonomy" id="696763"/>
    <lineage>
        <taxon>Bacteria</taxon>
        <taxon>Bacillati</taxon>
        <taxon>Actinomycetota</taxon>
        <taxon>Actinomycetes</taxon>
        <taxon>Propionibacteriales</taxon>
        <taxon>Nocardioidaceae</taxon>
        <taxon>Thermasporomyces</taxon>
    </lineage>
</organism>
<dbReference type="CDD" id="cd07067">
    <property type="entry name" value="HP_PGM_like"/>
    <property type="match status" value="1"/>
</dbReference>
<feature type="compositionally biased region" description="Gly residues" evidence="3">
    <location>
        <begin position="232"/>
        <end position="246"/>
    </location>
</feature>
<evidence type="ECO:0000313" key="4">
    <source>
        <dbReference type="EMBL" id="REF38337.1"/>
    </source>
</evidence>
<name>A0A3D9VA01_THECX</name>
<dbReference type="InterPro" id="IPR050275">
    <property type="entry name" value="PGM_Phosphatase"/>
</dbReference>
<dbReference type="InterPro" id="IPR013078">
    <property type="entry name" value="His_Pase_superF_clade-1"/>
</dbReference>
<dbReference type="GO" id="GO:0005737">
    <property type="term" value="C:cytoplasm"/>
    <property type="evidence" value="ECO:0007669"/>
    <property type="project" value="TreeGrafter"/>
</dbReference>
<reference evidence="4 5" key="1">
    <citation type="submission" date="2018-08" db="EMBL/GenBank/DDBJ databases">
        <title>Sequencing the genomes of 1000 actinobacteria strains.</title>
        <authorList>
            <person name="Klenk H.-P."/>
        </authorList>
    </citation>
    <scope>NUCLEOTIDE SEQUENCE [LARGE SCALE GENOMIC DNA]</scope>
    <source>
        <strain evidence="4 5">DSM 22891</strain>
    </source>
</reference>
<dbReference type="NCBIfam" id="TIGR03848">
    <property type="entry name" value="MSMEG_4193"/>
    <property type="match status" value="1"/>
</dbReference>
<dbReference type="PANTHER" id="PTHR48100:SF2">
    <property type="entry name" value="CONSERVED PROTEIN"/>
    <property type="match status" value="1"/>
</dbReference>